<organism evidence="8 9">
    <name type="scientific">Halochromatium glycolicum</name>
    <dbReference type="NCBI Taxonomy" id="85075"/>
    <lineage>
        <taxon>Bacteria</taxon>
        <taxon>Pseudomonadati</taxon>
        <taxon>Pseudomonadota</taxon>
        <taxon>Gammaproteobacteria</taxon>
        <taxon>Chromatiales</taxon>
        <taxon>Chromatiaceae</taxon>
        <taxon>Halochromatium</taxon>
    </lineage>
</organism>
<evidence type="ECO:0000256" key="2">
    <source>
        <dbReference type="ARBA" id="ARBA00022603"/>
    </source>
</evidence>
<comment type="catalytic activity">
    <reaction evidence="5">
        <text>a 2'-deoxyadenosine in DNA + S-adenosyl-L-methionine = an N(6)-methyl-2'-deoxyadenosine in DNA + S-adenosyl-L-homocysteine + H(+)</text>
        <dbReference type="Rhea" id="RHEA:15197"/>
        <dbReference type="Rhea" id="RHEA-COMP:12418"/>
        <dbReference type="Rhea" id="RHEA-COMP:12419"/>
        <dbReference type="ChEBI" id="CHEBI:15378"/>
        <dbReference type="ChEBI" id="CHEBI:57856"/>
        <dbReference type="ChEBI" id="CHEBI:59789"/>
        <dbReference type="ChEBI" id="CHEBI:90615"/>
        <dbReference type="ChEBI" id="CHEBI:90616"/>
        <dbReference type="EC" id="2.1.1.72"/>
    </reaction>
</comment>
<reference evidence="8" key="2">
    <citation type="journal article" date="2020" name="Microorganisms">
        <title>Osmotic Adaptation and Compatible Solute Biosynthesis of Phototrophic Bacteria as Revealed from Genome Analyses.</title>
        <authorList>
            <person name="Imhoff J.F."/>
            <person name="Rahn T."/>
            <person name="Kunzel S."/>
            <person name="Keller A."/>
            <person name="Neulinger S.C."/>
        </authorList>
    </citation>
    <scope>NUCLEOTIDE SEQUENCE</scope>
    <source>
        <strain evidence="8">DSM 11080</strain>
    </source>
</reference>
<feature type="domain" description="DUF7008" evidence="7">
    <location>
        <begin position="849"/>
        <end position="1258"/>
    </location>
</feature>
<dbReference type="GO" id="GO:0032259">
    <property type="term" value="P:methylation"/>
    <property type="evidence" value="ECO:0007669"/>
    <property type="project" value="UniProtKB-KW"/>
</dbReference>
<protein>
    <recommendedName>
        <fullName evidence="1">site-specific DNA-methyltransferase (adenine-specific)</fullName>
        <ecNumber evidence="1">2.1.1.72</ecNumber>
    </recommendedName>
</protein>
<dbReference type="GO" id="GO:0009007">
    <property type="term" value="F:site-specific DNA-methyltransferase (adenine-specific) activity"/>
    <property type="evidence" value="ECO:0007669"/>
    <property type="project" value="UniProtKB-EC"/>
</dbReference>
<dbReference type="Pfam" id="PF07669">
    <property type="entry name" value="Eco57I"/>
    <property type="match status" value="1"/>
</dbReference>
<evidence type="ECO:0000259" key="6">
    <source>
        <dbReference type="Pfam" id="PF07669"/>
    </source>
</evidence>
<keyword evidence="4" id="KW-0949">S-adenosyl-L-methionine</keyword>
<dbReference type="SUPFAM" id="SSF53335">
    <property type="entry name" value="S-adenosyl-L-methionine-dependent methyltransferases"/>
    <property type="match status" value="1"/>
</dbReference>
<evidence type="ECO:0000313" key="9">
    <source>
        <dbReference type="Proteomes" id="UP001296776"/>
    </source>
</evidence>
<dbReference type="InterPro" id="IPR002052">
    <property type="entry name" value="DNA_methylase_N6_adenine_CS"/>
</dbReference>
<dbReference type="Proteomes" id="UP001296776">
    <property type="component" value="Unassembled WGS sequence"/>
</dbReference>
<keyword evidence="2" id="KW-0489">Methyltransferase</keyword>
<evidence type="ECO:0000256" key="5">
    <source>
        <dbReference type="ARBA" id="ARBA00047942"/>
    </source>
</evidence>
<evidence type="ECO:0000313" key="8">
    <source>
        <dbReference type="EMBL" id="MBK1704929.1"/>
    </source>
</evidence>
<accession>A0AAJ0X9L2</accession>
<keyword evidence="3" id="KW-0808">Transferase</keyword>
<reference evidence="8" key="1">
    <citation type="submission" date="2017-08" db="EMBL/GenBank/DDBJ databases">
        <authorList>
            <person name="Imhoff J.F."/>
            <person name="Rahn T."/>
            <person name="Kuenzel S."/>
            <person name="Neulinger S.C."/>
        </authorList>
    </citation>
    <scope>NUCLEOTIDE SEQUENCE</scope>
    <source>
        <strain evidence="8">DSM 11080</strain>
    </source>
</reference>
<dbReference type="GO" id="GO:0006304">
    <property type="term" value="P:DNA modification"/>
    <property type="evidence" value="ECO:0007669"/>
    <property type="project" value="InterPro"/>
</dbReference>
<dbReference type="InterPro" id="IPR050953">
    <property type="entry name" value="N4_N6_ade-DNA_methylase"/>
</dbReference>
<proteinExistence type="predicted"/>
<dbReference type="PRINTS" id="PR00507">
    <property type="entry name" value="N12N6MTFRASE"/>
</dbReference>
<sequence>MIDPQRLLADLQDLLPQLEQDILDYAQAEPERAAALRAEYEQARSAERTAEHFTDWRAAQVTQAAAAWVLTGVFVRFLEDNGLLDAPYLSGPTDADQAHQGRGGLAQARDRLTVYFDAHPTHAERDYLLWVFAELEPLPAMAELLDRAHNPLWRLPVSADGAKALLDFFQRLDPETGAIAHDFSCAADGAGWDTRFLGDLYQDLSEAVRKRYALLQTPEFVESFILDHTLTPALAAFGLPAVRLIDPTCGSGHFLLSAFQRLFAAWQRREPATNARALAQRALDAVHGVDINPYAVAIARFRLLIAAMEASGVRSHGGRLKDAPDFHLNLAVGDALLHGPRHEWEGQGIQADLLDDGLAHCFQSEDAARLRAILGQRYHCVVGNPPYITVKDKALNAAYRHKYPTCHRQYSLGVPFTERFFDLCLPAGADAGGQQPAGFVGLITANSFMKREFGRKLIEAFLPGKALTHVIDTSGAYIPGHGTPTVILFARNERPNGGAIRAVLGIRGEPSTPGDAAQGLVWRSIVELLERPGSENEFVSVVDQERGSYGSHPWSLGGGGATEAKVLIEAAAKHTLGESVTAMGRITHTGSDEAYFLPNGCLARLGIASDSVKALVEGDTVRDWQIEPVTETLFPYGPDLQAIHDDPADRRIRLLWQRKPYLVRRREPGGTHEEIGLTWFEWSRWHPERFSVPLGVTFAFVATHNHFVLDRGGKVFNRSAPVIKLPAGASEADHLALLGLLNSSTACFWMKCIFHNKGSTVDDRGARQTTVAFENFYEFTGTGLKDFPIASDPNHQARDLAAVLDRLAQDLARLDPAEVLAATPEDHPIEIRSALASAERDADGLWRRMIALQEELDWCYYRLYGLTDEDLCYRSESAPSPAETAAGTAAETAIGAVPELALGERPFEIRLARRVQAGETETTWFERHRSQPITEPPSHWPADYRELTHRRLQAIQDNRWIRLVEQPEYKRRWNREPWAKRQQRALRDWLLDHLEQAARAAGAELMTGAQLADRVQSRDDPQQRFQQVAALYSGSDTFDPQALVVELIAEDSVPQMAAARLKPKAMVKFRAWQETWDQQRAEDAIDARVERPESDPAHLSAEAAARLKAEQIGAIPLPPKYASTDFRKPSYWGLRGKLDVPKERFFSLPGCEKPGDSTPVIGWAGLDHLQRAQAIAAWYVERKERDGWDADQLMPMLVALDELIPWLKQWHNALDPTYGTRMGDYFEGFLLEELRSLERPRSDLTDWQPPAATRGRRRR</sequence>
<evidence type="ECO:0000256" key="1">
    <source>
        <dbReference type="ARBA" id="ARBA00011900"/>
    </source>
</evidence>
<evidence type="ECO:0000256" key="3">
    <source>
        <dbReference type="ARBA" id="ARBA00022679"/>
    </source>
</evidence>
<dbReference type="GO" id="GO:0003676">
    <property type="term" value="F:nucleic acid binding"/>
    <property type="evidence" value="ECO:0007669"/>
    <property type="project" value="InterPro"/>
</dbReference>
<feature type="domain" description="Type II methyltransferase M.TaqI-like" evidence="6">
    <location>
        <begin position="286"/>
        <end position="474"/>
    </location>
</feature>
<dbReference type="NCBIfam" id="NF033451">
    <property type="entry name" value="BREX_2_MTaseX"/>
    <property type="match status" value="1"/>
</dbReference>
<dbReference type="PANTHER" id="PTHR33841">
    <property type="entry name" value="DNA METHYLTRANSFERASE YEEA-RELATED"/>
    <property type="match status" value="1"/>
</dbReference>
<dbReference type="PANTHER" id="PTHR33841:SF1">
    <property type="entry name" value="DNA METHYLTRANSFERASE A"/>
    <property type="match status" value="1"/>
</dbReference>
<comment type="caution">
    <text evidence="8">The sequence shown here is derived from an EMBL/GenBank/DDBJ whole genome shotgun (WGS) entry which is preliminary data.</text>
</comment>
<dbReference type="InterPro" id="IPR029063">
    <property type="entry name" value="SAM-dependent_MTases_sf"/>
</dbReference>
<evidence type="ECO:0000259" key="7">
    <source>
        <dbReference type="Pfam" id="PF22654"/>
    </source>
</evidence>
<name>A0AAJ0X9L2_9GAMM</name>
<dbReference type="EC" id="2.1.1.72" evidence="1"/>
<dbReference type="RefSeq" id="WP_200346141.1">
    <property type="nucleotide sequence ID" value="NZ_NRSJ01000016.1"/>
</dbReference>
<dbReference type="InterPro" id="IPR054277">
    <property type="entry name" value="DUF7008"/>
</dbReference>
<keyword evidence="9" id="KW-1185">Reference proteome</keyword>
<dbReference type="AlphaFoldDB" id="A0AAJ0X9L2"/>
<dbReference type="PROSITE" id="PS00092">
    <property type="entry name" value="N6_MTASE"/>
    <property type="match status" value="1"/>
</dbReference>
<evidence type="ECO:0000256" key="4">
    <source>
        <dbReference type="ARBA" id="ARBA00022691"/>
    </source>
</evidence>
<dbReference type="InterPro" id="IPR011639">
    <property type="entry name" value="MethylTrfase_TaqI-like_dom"/>
</dbReference>
<dbReference type="EMBL" id="NRSJ01000016">
    <property type="protein sequence ID" value="MBK1704929.1"/>
    <property type="molecule type" value="Genomic_DNA"/>
</dbReference>
<dbReference type="Pfam" id="PF22654">
    <property type="entry name" value="DUF7008"/>
    <property type="match status" value="1"/>
</dbReference>
<gene>
    <name evidence="8" type="ORF">CKO40_10365</name>
</gene>
<dbReference type="Gene3D" id="3.40.50.150">
    <property type="entry name" value="Vaccinia Virus protein VP39"/>
    <property type="match status" value="1"/>
</dbReference>